<name>A0A9W4JRI9_9EURO</name>
<dbReference type="EMBL" id="CAJVPG010000433">
    <property type="protein sequence ID" value="CAG8415628.1"/>
    <property type="molecule type" value="Genomic_DNA"/>
</dbReference>
<dbReference type="Proteomes" id="UP001152649">
    <property type="component" value="Unassembled WGS sequence"/>
</dbReference>
<evidence type="ECO:0000256" key="1">
    <source>
        <dbReference type="SAM" id="MobiDB-lite"/>
    </source>
</evidence>
<keyword evidence="3" id="KW-1185">Reference proteome</keyword>
<dbReference type="OrthoDB" id="5413703at2759"/>
<protein>
    <submittedName>
        <fullName evidence="2">Uncharacterized protein</fullName>
    </submittedName>
</protein>
<dbReference type="AlphaFoldDB" id="A0A9W4JRI9"/>
<gene>
    <name evidence="2" type="ORF">PSALAMII_LOCUS9300</name>
</gene>
<organism evidence="2 3">
    <name type="scientific">Penicillium salamii</name>
    <dbReference type="NCBI Taxonomy" id="1612424"/>
    <lineage>
        <taxon>Eukaryota</taxon>
        <taxon>Fungi</taxon>
        <taxon>Dikarya</taxon>
        <taxon>Ascomycota</taxon>
        <taxon>Pezizomycotina</taxon>
        <taxon>Eurotiomycetes</taxon>
        <taxon>Eurotiomycetidae</taxon>
        <taxon>Eurotiales</taxon>
        <taxon>Aspergillaceae</taxon>
        <taxon>Penicillium</taxon>
    </lineage>
</organism>
<evidence type="ECO:0000313" key="3">
    <source>
        <dbReference type="Proteomes" id="UP001152649"/>
    </source>
</evidence>
<reference evidence="2" key="1">
    <citation type="submission" date="2021-07" db="EMBL/GenBank/DDBJ databases">
        <authorList>
            <person name="Branca A.L. A."/>
        </authorList>
    </citation>
    <scope>NUCLEOTIDE SEQUENCE</scope>
</reference>
<evidence type="ECO:0000313" key="2">
    <source>
        <dbReference type="EMBL" id="CAG8415628.1"/>
    </source>
</evidence>
<sequence>MMDDQSGSDYWASATTVALKRMIDTESNGVKPGENIPEAARACVINVKIYTPESKVELRYRRPKHSPHLKHGSDEWESDIMSY</sequence>
<proteinExistence type="predicted"/>
<feature type="region of interest" description="Disordered" evidence="1">
    <location>
        <begin position="63"/>
        <end position="83"/>
    </location>
</feature>
<comment type="caution">
    <text evidence="2">The sequence shown here is derived from an EMBL/GenBank/DDBJ whole genome shotgun (WGS) entry which is preliminary data.</text>
</comment>
<accession>A0A9W4JRI9</accession>